<evidence type="ECO:0000313" key="2">
    <source>
        <dbReference type="Proteomes" id="UP000075806"/>
    </source>
</evidence>
<gene>
    <name evidence="1" type="ORF">AZF04_04700</name>
</gene>
<dbReference type="AlphaFoldDB" id="A0A161PGZ8"/>
<name>A0A161PGZ8_9BACI</name>
<dbReference type="EMBL" id="LTAO01000012">
    <property type="protein sequence ID" value="KYG32074.1"/>
    <property type="molecule type" value="Genomic_DNA"/>
</dbReference>
<dbReference type="OrthoDB" id="2454584at2"/>
<reference evidence="1" key="1">
    <citation type="submission" date="2016-02" db="EMBL/GenBank/DDBJ databases">
        <title>Genome sequence of Bacillus trypoxylicola KCTC 13244(T).</title>
        <authorList>
            <person name="Jeong H."/>
            <person name="Park S.-H."/>
            <person name="Choi S.-K."/>
        </authorList>
    </citation>
    <scope>NUCLEOTIDE SEQUENCE [LARGE SCALE GENOMIC DNA]</scope>
    <source>
        <strain evidence="1">KCTC 13244</strain>
    </source>
</reference>
<evidence type="ECO:0000313" key="1">
    <source>
        <dbReference type="EMBL" id="KYG32074.1"/>
    </source>
</evidence>
<organism evidence="1 2">
    <name type="scientific">Alkalihalobacillus trypoxylicola</name>
    <dbReference type="NCBI Taxonomy" id="519424"/>
    <lineage>
        <taxon>Bacteria</taxon>
        <taxon>Bacillati</taxon>
        <taxon>Bacillota</taxon>
        <taxon>Bacilli</taxon>
        <taxon>Bacillales</taxon>
        <taxon>Bacillaceae</taxon>
        <taxon>Alkalihalobacillus</taxon>
    </lineage>
</organism>
<dbReference type="RefSeq" id="WP_061948400.1">
    <property type="nucleotide sequence ID" value="NZ_LTAO01000012.1"/>
</dbReference>
<proteinExistence type="predicted"/>
<sequence>MPWAILALLIFAILLIILSYFREDRTKTLAKELDELTITHMQDVYQLKKRLSELESQIILPDKKKPAHKKTARAKLTEDVFFYYTKGYTLEQIASETNLTKDEVTSIMKNDKI</sequence>
<dbReference type="STRING" id="519424.AZF04_04700"/>
<keyword evidence="2" id="KW-1185">Reference proteome</keyword>
<comment type="caution">
    <text evidence="1">The sequence shown here is derived from an EMBL/GenBank/DDBJ whole genome shotgun (WGS) entry which is preliminary data.</text>
</comment>
<dbReference type="Proteomes" id="UP000075806">
    <property type="component" value="Unassembled WGS sequence"/>
</dbReference>
<evidence type="ECO:0008006" key="3">
    <source>
        <dbReference type="Google" id="ProtNLM"/>
    </source>
</evidence>
<protein>
    <recommendedName>
        <fullName evidence="3">Resolvase HTH domain-containing protein</fullName>
    </recommendedName>
</protein>
<accession>A0A161PGZ8</accession>